<keyword evidence="5 11" id="KW-0963">Cytoplasm</keyword>
<evidence type="ECO:0000256" key="3">
    <source>
        <dbReference type="ARBA" id="ARBA00012795"/>
    </source>
</evidence>
<dbReference type="GO" id="GO:0005737">
    <property type="term" value="C:cytoplasm"/>
    <property type="evidence" value="ECO:0007669"/>
    <property type="project" value="UniProtKB-SubCell"/>
</dbReference>
<dbReference type="EMBL" id="JAEVFJ010000009">
    <property type="protein sequence ID" value="KAH8102469.1"/>
    <property type="molecule type" value="Genomic_DNA"/>
</dbReference>
<evidence type="ECO:0000313" key="14">
    <source>
        <dbReference type="Proteomes" id="UP000813824"/>
    </source>
</evidence>
<dbReference type="Proteomes" id="UP000813824">
    <property type="component" value="Unassembled WGS sequence"/>
</dbReference>
<dbReference type="InterPro" id="IPR011671">
    <property type="entry name" value="tRNA_uracil_MeTrfase"/>
</dbReference>
<dbReference type="Pfam" id="PF07757">
    <property type="entry name" value="AdoMet_MTase"/>
    <property type="match status" value="1"/>
</dbReference>
<evidence type="ECO:0000256" key="4">
    <source>
        <dbReference type="ARBA" id="ARBA00017788"/>
    </source>
</evidence>
<keyword evidence="8 11" id="KW-0949">S-adenosyl-L-methionine</keyword>
<accession>A0A8K0XS10</accession>
<evidence type="ECO:0000256" key="6">
    <source>
        <dbReference type="ARBA" id="ARBA00022603"/>
    </source>
</evidence>
<dbReference type="PANTHER" id="PTHR21210:SF0">
    <property type="entry name" value="TRNA (URACIL-O(2)-)-METHYLTRANSFERASE-RELATED"/>
    <property type="match status" value="1"/>
</dbReference>
<evidence type="ECO:0000256" key="2">
    <source>
        <dbReference type="ARBA" id="ARBA00009056"/>
    </source>
</evidence>
<keyword evidence="7 11" id="KW-0808">Transferase</keyword>
<evidence type="ECO:0000256" key="8">
    <source>
        <dbReference type="ARBA" id="ARBA00022691"/>
    </source>
</evidence>
<keyword evidence="6 11" id="KW-0489">Methyltransferase</keyword>
<dbReference type="AlphaFoldDB" id="A0A8K0XS10"/>
<comment type="subcellular location">
    <subcellularLocation>
        <location evidence="1 11">Cytoplasm</location>
    </subcellularLocation>
</comment>
<sequence length="524" mass="58547">MLEQSIQRARFSPVPGGTSEVGPLRLAKLDSDAAWIPLIHCPANFPPELFAVATSQLVHHPEYNSTLILRSETVSETTSGFSDIVPTLSGFTINKHIHRRLLPRRPGRDTGLEQHCTLYSPTSPTPHDEINTETGPEESPSPSVLVLTPIVEQGSILPYYHPAVSHIAFRYIPIADPDVSGILQIEAIPLEGTPTDPNSRLYRTALALLDTLHRYGWGALTNYKKRVNHDCIVPREEYQDLYLVMRERHKHLVNTWKESTDPLKHVYEDIGIATFLMLLWKQMYSVFEPVTTDSQEPWHSWGRAPSGFLDLGCGNGLLTHILVSEGYLGHGIDVRKRVSWGHYPESTQASLHVEALDPTSISLSSSETTYLGSGVFIIGNHADELTPWVPVLSTLCDASGYLSIPCCPWTFDMKYERSRHPPYPVPTSFDEFVESLGLGGDGSNSSAYSRYRIWLASLHAHCGWVVESETLRIPSTRNWALVGRRRSHEGNGEEGKRKAEEIMEIVTSRGMFKTRTPEGKAGDH</sequence>
<comment type="function">
    <text evidence="11">Adenosyl-L-methionine (AdoMet)-dependent tRNA (uracil-O(2)-)-methyltransferase.</text>
</comment>
<evidence type="ECO:0000313" key="13">
    <source>
        <dbReference type="EMBL" id="KAH8102469.1"/>
    </source>
</evidence>
<dbReference type="EC" id="2.1.1.211" evidence="3 11"/>
<dbReference type="OrthoDB" id="10047021at2759"/>
<dbReference type="PANTHER" id="PTHR21210">
    <property type="entry name" value="TRNA (URACIL-O(2)-)-METHYLTRANSFERASE-RELATED"/>
    <property type="match status" value="1"/>
</dbReference>
<comment type="similarity">
    <text evidence="2 11">Belongs to the TRM44 family.</text>
</comment>
<evidence type="ECO:0000256" key="9">
    <source>
        <dbReference type="ARBA" id="ARBA00022694"/>
    </source>
</evidence>
<feature type="region of interest" description="Disordered" evidence="12">
    <location>
        <begin position="104"/>
        <end position="142"/>
    </location>
</feature>
<gene>
    <name evidence="13" type="ORF">BXZ70DRAFT_1006389</name>
</gene>
<reference evidence="13" key="1">
    <citation type="journal article" date="2021" name="New Phytol.">
        <title>Evolutionary innovations through gain and loss of genes in the ectomycorrhizal Boletales.</title>
        <authorList>
            <person name="Wu G."/>
            <person name="Miyauchi S."/>
            <person name="Morin E."/>
            <person name="Kuo A."/>
            <person name="Drula E."/>
            <person name="Varga T."/>
            <person name="Kohler A."/>
            <person name="Feng B."/>
            <person name="Cao Y."/>
            <person name="Lipzen A."/>
            <person name="Daum C."/>
            <person name="Hundley H."/>
            <person name="Pangilinan J."/>
            <person name="Johnson J."/>
            <person name="Barry K."/>
            <person name="LaButti K."/>
            <person name="Ng V."/>
            <person name="Ahrendt S."/>
            <person name="Min B."/>
            <person name="Choi I.G."/>
            <person name="Park H."/>
            <person name="Plett J.M."/>
            <person name="Magnuson J."/>
            <person name="Spatafora J.W."/>
            <person name="Nagy L.G."/>
            <person name="Henrissat B."/>
            <person name="Grigoriev I.V."/>
            <person name="Yang Z.L."/>
            <person name="Xu J."/>
            <person name="Martin F.M."/>
        </authorList>
    </citation>
    <scope>NUCLEOTIDE SEQUENCE</scope>
    <source>
        <strain evidence="13">KKN 215</strain>
    </source>
</reference>
<comment type="catalytic activity">
    <reaction evidence="10 11">
        <text>uridine(44) in tRNA(Ser) + S-adenosyl-L-methionine = 2'-O-methyluridine(44) in tRNA(Ser) + S-adenosyl-L-homocysteine + H(+)</text>
        <dbReference type="Rhea" id="RHEA:43100"/>
        <dbReference type="Rhea" id="RHEA-COMP:10339"/>
        <dbReference type="Rhea" id="RHEA-COMP:10340"/>
        <dbReference type="ChEBI" id="CHEBI:15378"/>
        <dbReference type="ChEBI" id="CHEBI:57856"/>
        <dbReference type="ChEBI" id="CHEBI:59789"/>
        <dbReference type="ChEBI" id="CHEBI:65315"/>
        <dbReference type="ChEBI" id="CHEBI:74478"/>
        <dbReference type="EC" id="2.1.1.211"/>
    </reaction>
</comment>
<evidence type="ECO:0000256" key="1">
    <source>
        <dbReference type="ARBA" id="ARBA00004496"/>
    </source>
</evidence>
<keyword evidence="9 11" id="KW-0819">tRNA processing</keyword>
<organism evidence="13 14">
    <name type="scientific">Cristinia sonorae</name>
    <dbReference type="NCBI Taxonomy" id="1940300"/>
    <lineage>
        <taxon>Eukaryota</taxon>
        <taxon>Fungi</taxon>
        <taxon>Dikarya</taxon>
        <taxon>Basidiomycota</taxon>
        <taxon>Agaricomycotina</taxon>
        <taxon>Agaricomycetes</taxon>
        <taxon>Agaricomycetidae</taxon>
        <taxon>Agaricales</taxon>
        <taxon>Pleurotineae</taxon>
        <taxon>Stephanosporaceae</taxon>
        <taxon>Cristinia</taxon>
    </lineage>
</organism>
<keyword evidence="14" id="KW-1185">Reference proteome</keyword>
<evidence type="ECO:0000256" key="12">
    <source>
        <dbReference type="SAM" id="MobiDB-lite"/>
    </source>
</evidence>
<name>A0A8K0XS10_9AGAR</name>
<evidence type="ECO:0000256" key="5">
    <source>
        <dbReference type="ARBA" id="ARBA00022490"/>
    </source>
</evidence>
<protein>
    <recommendedName>
        <fullName evidence="4 11">tRNA (uracil-O(2)-)-methyltransferase</fullName>
        <ecNumber evidence="3 11">2.1.1.211</ecNumber>
    </recommendedName>
</protein>
<evidence type="ECO:0000256" key="10">
    <source>
        <dbReference type="ARBA" id="ARBA00047957"/>
    </source>
</evidence>
<evidence type="ECO:0000256" key="11">
    <source>
        <dbReference type="RuleBase" id="RU368004"/>
    </source>
</evidence>
<comment type="caution">
    <text evidence="13">The sequence shown here is derived from an EMBL/GenBank/DDBJ whole genome shotgun (WGS) entry which is preliminary data.</text>
</comment>
<proteinExistence type="inferred from homology"/>
<dbReference type="GO" id="GO:0141101">
    <property type="term" value="F:tRNA(Ser) (uridine(44)-2'-O-)-methyltransferase activity"/>
    <property type="evidence" value="ECO:0007669"/>
    <property type="project" value="UniProtKB-EC"/>
</dbReference>
<evidence type="ECO:0000256" key="7">
    <source>
        <dbReference type="ARBA" id="ARBA00022679"/>
    </source>
</evidence>
<dbReference type="GO" id="GO:0030488">
    <property type="term" value="P:tRNA methylation"/>
    <property type="evidence" value="ECO:0007669"/>
    <property type="project" value="UniProtKB-UniRule"/>
</dbReference>